<feature type="compositionally biased region" description="Basic and acidic residues" evidence="1">
    <location>
        <begin position="1"/>
        <end position="18"/>
    </location>
</feature>
<proteinExistence type="predicted"/>
<name>A0A8T0HW53_CERPU</name>
<organism evidence="2 3">
    <name type="scientific">Ceratodon purpureus</name>
    <name type="common">Fire moss</name>
    <name type="synonym">Dicranum purpureum</name>
    <dbReference type="NCBI Taxonomy" id="3225"/>
    <lineage>
        <taxon>Eukaryota</taxon>
        <taxon>Viridiplantae</taxon>
        <taxon>Streptophyta</taxon>
        <taxon>Embryophyta</taxon>
        <taxon>Bryophyta</taxon>
        <taxon>Bryophytina</taxon>
        <taxon>Bryopsida</taxon>
        <taxon>Dicranidae</taxon>
        <taxon>Pseudoditrichales</taxon>
        <taxon>Ditrichaceae</taxon>
        <taxon>Ceratodon</taxon>
    </lineage>
</organism>
<keyword evidence="3" id="KW-1185">Reference proteome</keyword>
<protein>
    <submittedName>
        <fullName evidence="2">Uncharacterized protein</fullName>
    </submittedName>
</protein>
<accession>A0A8T0HW53</accession>
<feature type="compositionally biased region" description="Acidic residues" evidence="1">
    <location>
        <begin position="19"/>
        <end position="30"/>
    </location>
</feature>
<dbReference type="AlphaFoldDB" id="A0A8T0HW53"/>
<reference evidence="2" key="1">
    <citation type="submission" date="2020-06" db="EMBL/GenBank/DDBJ databases">
        <title>WGS assembly of Ceratodon purpureus strain R40.</title>
        <authorList>
            <person name="Carey S.B."/>
            <person name="Jenkins J."/>
            <person name="Shu S."/>
            <person name="Lovell J.T."/>
            <person name="Sreedasyam A."/>
            <person name="Maumus F."/>
            <person name="Tiley G.P."/>
            <person name="Fernandez-Pozo N."/>
            <person name="Barry K."/>
            <person name="Chen C."/>
            <person name="Wang M."/>
            <person name="Lipzen A."/>
            <person name="Daum C."/>
            <person name="Saski C.A."/>
            <person name="Payton A.C."/>
            <person name="Mcbreen J.C."/>
            <person name="Conrad R.E."/>
            <person name="Kollar L.M."/>
            <person name="Olsson S."/>
            <person name="Huttunen S."/>
            <person name="Landis J.B."/>
            <person name="Wickett N.J."/>
            <person name="Johnson M.G."/>
            <person name="Rensing S.A."/>
            <person name="Grimwood J."/>
            <person name="Schmutz J."/>
            <person name="Mcdaniel S.F."/>
        </authorList>
    </citation>
    <scope>NUCLEOTIDE SEQUENCE</scope>
    <source>
        <strain evidence="2">R40</strain>
    </source>
</reference>
<evidence type="ECO:0000256" key="1">
    <source>
        <dbReference type="SAM" id="MobiDB-lite"/>
    </source>
</evidence>
<dbReference type="Proteomes" id="UP000822688">
    <property type="component" value="Chromosome V"/>
</dbReference>
<evidence type="ECO:0000313" key="2">
    <source>
        <dbReference type="EMBL" id="KAG0574658.1"/>
    </source>
</evidence>
<gene>
    <name evidence="2" type="ORF">KC19_VG280700</name>
</gene>
<feature type="region of interest" description="Disordered" evidence="1">
    <location>
        <begin position="1"/>
        <end position="49"/>
    </location>
</feature>
<comment type="caution">
    <text evidence="2">The sequence shown here is derived from an EMBL/GenBank/DDBJ whole genome shotgun (WGS) entry which is preliminary data.</text>
</comment>
<sequence>MSETKEQEDVEKVEGVEKVEDEEPEELPENEQERPRPKPLPGKKTREEVEREHMEFAKIFDRPWAANWTPKAKKFLGFS</sequence>
<dbReference type="EMBL" id="CM026426">
    <property type="protein sequence ID" value="KAG0574658.1"/>
    <property type="molecule type" value="Genomic_DNA"/>
</dbReference>
<evidence type="ECO:0000313" key="3">
    <source>
        <dbReference type="Proteomes" id="UP000822688"/>
    </source>
</evidence>